<reference evidence="2 3" key="1">
    <citation type="journal article" date="2013" name="Genome Announc.">
        <title>Complete genome sequence of Simiduia agarivorans SA1(T), a marine bacterium able to degrade a variety of polysaccharides.</title>
        <authorList>
            <person name="Lin S.Y."/>
            <person name="Shieh W.Y."/>
            <person name="Chen J.S."/>
            <person name="Tang S.L."/>
        </authorList>
    </citation>
    <scope>NUCLEOTIDE SEQUENCE [LARGE SCALE GENOMIC DNA]</scope>
    <source>
        <strain evidence="3">DSM 21679 / JCM 13881 / BCRC 17597 / SA1</strain>
    </source>
</reference>
<dbReference type="AlphaFoldDB" id="R9S5N4"/>
<keyword evidence="1" id="KW-0732">Signal</keyword>
<protein>
    <recommendedName>
        <fullName evidence="4">Lipoprotein</fullName>
    </recommendedName>
</protein>
<dbReference type="STRING" id="1117647.M5M_06827"/>
<dbReference type="KEGG" id="saga:M5M_06827"/>
<evidence type="ECO:0000313" key="3">
    <source>
        <dbReference type="Proteomes" id="UP000000466"/>
    </source>
</evidence>
<keyword evidence="3" id="KW-1185">Reference proteome</keyword>
<feature type="chain" id="PRO_5004489281" description="Lipoprotein" evidence="1">
    <location>
        <begin position="21"/>
        <end position="59"/>
    </location>
</feature>
<gene>
    <name evidence="2" type="ordered locus">M5M_06827</name>
</gene>
<evidence type="ECO:0000256" key="1">
    <source>
        <dbReference type="SAM" id="SignalP"/>
    </source>
</evidence>
<dbReference type="RefSeq" id="WP_016389282.1">
    <property type="nucleotide sequence ID" value="NC_018868.3"/>
</dbReference>
<proteinExistence type="predicted"/>
<sequence>MKLKTLLSACVLTLSCISLSGCDNVAVYGSMTVGNSWGSYPGYGGSRMGTSVTISGRIR</sequence>
<organism evidence="2 3">
    <name type="scientific">Simiduia agarivorans (strain DSM 21679 / JCM 13881 / BCRC 17597 / SA1)</name>
    <dbReference type="NCBI Taxonomy" id="1117647"/>
    <lineage>
        <taxon>Bacteria</taxon>
        <taxon>Pseudomonadati</taxon>
        <taxon>Pseudomonadota</taxon>
        <taxon>Gammaproteobacteria</taxon>
        <taxon>Cellvibrionales</taxon>
        <taxon>Cellvibrionaceae</taxon>
        <taxon>Simiduia</taxon>
    </lineage>
</organism>
<evidence type="ECO:0000313" key="2">
    <source>
        <dbReference type="EMBL" id="AGN11304.1"/>
    </source>
</evidence>
<feature type="signal peptide" evidence="1">
    <location>
        <begin position="1"/>
        <end position="20"/>
    </location>
</feature>
<dbReference type="PROSITE" id="PS51257">
    <property type="entry name" value="PROKAR_LIPOPROTEIN"/>
    <property type="match status" value="1"/>
</dbReference>
<name>R9S5N4_SIMAS</name>
<evidence type="ECO:0008006" key="4">
    <source>
        <dbReference type="Google" id="ProtNLM"/>
    </source>
</evidence>
<dbReference type="HOGENOM" id="CLU_2958270_0_0_6"/>
<accession>R9S5N4</accession>
<dbReference type="EMBL" id="CP003746">
    <property type="protein sequence ID" value="AGN11304.1"/>
    <property type="molecule type" value="Genomic_DNA"/>
</dbReference>
<dbReference type="Proteomes" id="UP000000466">
    <property type="component" value="Chromosome"/>
</dbReference>